<dbReference type="InterPro" id="IPR023168">
    <property type="entry name" value="GatB_Yqey_C_2"/>
</dbReference>
<dbReference type="Pfam" id="PF02934">
    <property type="entry name" value="GatB_N"/>
    <property type="match status" value="1"/>
</dbReference>
<reference evidence="12 13" key="1">
    <citation type="submission" date="2017-09" db="EMBL/GenBank/DDBJ databases">
        <title>Bloom of a denitrifying methanotroph, Candidatus Methylomirabilis limnetica, in a deep stratified lake.</title>
        <authorList>
            <person name="Graf J.S."/>
            <person name="Marchant H.K."/>
            <person name="Tienken D."/>
            <person name="Hach P.F."/>
            <person name="Brand A."/>
            <person name="Schubert C.J."/>
            <person name="Kuypers M.M."/>
            <person name="Milucka J."/>
        </authorList>
    </citation>
    <scope>NUCLEOTIDE SEQUENCE [LARGE SCALE GENOMIC DNA]</scope>
    <source>
        <strain evidence="12 13">Zug</strain>
    </source>
</reference>
<dbReference type="EC" id="6.3.5.-" evidence="10"/>
<evidence type="ECO:0000256" key="6">
    <source>
        <dbReference type="ARBA" id="ARBA00022917"/>
    </source>
</evidence>
<keyword evidence="3 10" id="KW-0436">Ligase</keyword>
<name>A0A2T4U142_9BACT</name>
<evidence type="ECO:0000256" key="2">
    <source>
        <dbReference type="ARBA" id="ARBA00011123"/>
    </source>
</evidence>
<comment type="function">
    <text evidence="7 10">Allows the formation of correctly charged Asn-tRNA(Asn) or Gln-tRNA(Gln) through the transamidation of misacylated Asp-tRNA(Asn) or Glu-tRNA(Gln) in organisms which lack either or both of asparaginyl-tRNA or glutaminyl-tRNA synthetases. The reaction takes place in the presence of glutamine and ATP through an activated phospho-Asp-tRNA(Asn) or phospho-Glu-tRNA(Gln).</text>
</comment>
<evidence type="ECO:0000313" key="12">
    <source>
        <dbReference type="EMBL" id="PTL37087.1"/>
    </source>
</evidence>
<dbReference type="InterPro" id="IPR017959">
    <property type="entry name" value="Asn/Gln-tRNA_amidoTrfase_suB/E"/>
</dbReference>
<dbReference type="InterPro" id="IPR004413">
    <property type="entry name" value="GatB"/>
</dbReference>
<keyword evidence="6 10" id="KW-0648">Protein biosynthesis</keyword>
<dbReference type="OrthoDB" id="9804078at2"/>
<evidence type="ECO:0000256" key="8">
    <source>
        <dbReference type="ARBA" id="ARBA00047380"/>
    </source>
</evidence>
<dbReference type="FunFam" id="1.10.150.380:FF:000001">
    <property type="entry name" value="Aspartyl/glutamyl-tRNA(Asn/Gln) amidotransferase subunit B"/>
    <property type="match status" value="1"/>
</dbReference>
<dbReference type="PROSITE" id="PS01234">
    <property type="entry name" value="GATB"/>
    <property type="match status" value="1"/>
</dbReference>
<dbReference type="SUPFAM" id="SSF55931">
    <property type="entry name" value="Glutamine synthetase/guanido kinase"/>
    <property type="match status" value="1"/>
</dbReference>
<sequence length="497" mass="55202">MELETQNSKLKTRYEAVIGLEVHAQLLTKSKIFCGCSTAFGAPPNSHTCPVCLGMPGALPVLNKRVVEFAIKSALALGCDIAPSSRFHRKNYFYPDMPKNYQISQYELPLAQRGTVAFPVGGVLTSIRIHRLHLEEDVGKLLHAGTLQVADSSLVDFNRSGVPLMEIVSEPDIRSPEQAGEYLRQLRAILVYLEVCDGNMDEGSLRCDANVSLRLTGREELGVKAEVKNMNSFKGVQKALAYEIQRQTRILEEGGRIVQETRLWDADQELTLPMRSKEHAHDYRYFLEPDLVPLVISSQWIDEIRATLPELPQQRRDRFAREYGIPDYDAAVLTVSRPLADYYEEVAQASHEPKLASNWVMVELLGLLNKDGRGIIDSPIPPAELTALLTLLLSGTISGKIAKTVFEQMYQTGKSAELIVKEQGLTQISNQDELLQIVEEVLAKHPGPVADYRKGKVQSLTFLVGMVMKSSRGKANPRVVGELLLTRLKGEEPGGDG</sequence>
<proteinExistence type="inferred from homology"/>
<evidence type="ECO:0000256" key="1">
    <source>
        <dbReference type="ARBA" id="ARBA00005306"/>
    </source>
</evidence>
<dbReference type="InterPro" id="IPR014746">
    <property type="entry name" value="Gln_synth/guanido_kin_cat_dom"/>
</dbReference>
<dbReference type="Proteomes" id="UP000241436">
    <property type="component" value="Unassembled WGS sequence"/>
</dbReference>
<protein>
    <recommendedName>
        <fullName evidence="10">Aspartyl/glutamyl-tRNA(Asn/Gln) amidotransferase subunit B</fullName>
        <shortName evidence="10">Asp/Glu-ADT subunit B</shortName>
        <ecNumber evidence="10">6.3.5.-</ecNumber>
    </recommendedName>
</protein>
<dbReference type="FunFam" id="1.10.10.410:FF:000001">
    <property type="entry name" value="Aspartyl/glutamyl-tRNA(Asn/Gln) amidotransferase subunit B"/>
    <property type="match status" value="1"/>
</dbReference>
<keyword evidence="5 10" id="KW-0067">ATP-binding</keyword>
<dbReference type="HAMAP" id="MF_00121">
    <property type="entry name" value="GatB"/>
    <property type="match status" value="1"/>
</dbReference>
<dbReference type="PANTHER" id="PTHR11659:SF0">
    <property type="entry name" value="GLUTAMYL-TRNA(GLN) AMIDOTRANSFERASE SUBUNIT B, MITOCHONDRIAL"/>
    <property type="match status" value="1"/>
</dbReference>
<organism evidence="12 13">
    <name type="scientific">Candidatus Methylomirabilis limnetica</name>
    <dbReference type="NCBI Taxonomy" id="2033718"/>
    <lineage>
        <taxon>Bacteria</taxon>
        <taxon>Candidatus Methylomirabilota</taxon>
        <taxon>Candidatus Methylomirabilia</taxon>
        <taxon>Candidatus Methylomirabilales</taxon>
        <taxon>Candidatus Methylomirabilaceae</taxon>
        <taxon>Candidatus Methylomirabilis</taxon>
    </lineage>
</organism>
<feature type="domain" description="Asn/Gln amidotransferase" evidence="11">
    <location>
        <begin position="341"/>
        <end position="488"/>
    </location>
</feature>
<dbReference type="AlphaFoldDB" id="A0A2T4U142"/>
<evidence type="ECO:0000313" key="13">
    <source>
        <dbReference type="Proteomes" id="UP000241436"/>
    </source>
</evidence>
<comment type="catalytic activity">
    <reaction evidence="9 10">
        <text>L-glutamyl-tRNA(Gln) + L-glutamine + ATP + H2O = L-glutaminyl-tRNA(Gln) + L-glutamate + ADP + phosphate + H(+)</text>
        <dbReference type="Rhea" id="RHEA:17521"/>
        <dbReference type="Rhea" id="RHEA-COMP:9681"/>
        <dbReference type="Rhea" id="RHEA-COMP:9684"/>
        <dbReference type="ChEBI" id="CHEBI:15377"/>
        <dbReference type="ChEBI" id="CHEBI:15378"/>
        <dbReference type="ChEBI" id="CHEBI:29985"/>
        <dbReference type="ChEBI" id="CHEBI:30616"/>
        <dbReference type="ChEBI" id="CHEBI:43474"/>
        <dbReference type="ChEBI" id="CHEBI:58359"/>
        <dbReference type="ChEBI" id="CHEBI:78520"/>
        <dbReference type="ChEBI" id="CHEBI:78521"/>
        <dbReference type="ChEBI" id="CHEBI:456216"/>
    </reaction>
</comment>
<dbReference type="PANTHER" id="PTHR11659">
    <property type="entry name" value="GLUTAMYL-TRNA GLN AMIDOTRANSFERASE SUBUNIT B MITOCHONDRIAL AND PROKARYOTIC PET112-RELATED"/>
    <property type="match status" value="1"/>
</dbReference>
<dbReference type="InterPro" id="IPR042114">
    <property type="entry name" value="GatB_C_1"/>
</dbReference>
<dbReference type="GO" id="GO:0016740">
    <property type="term" value="F:transferase activity"/>
    <property type="evidence" value="ECO:0007669"/>
    <property type="project" value="UniProtKB-KW"/>
</dbReference>
<dbReference type="NCBIfam" id="TIGR00133">
    <property type="entry name" value="gatB"/>
    <property type="match status" value="1"/>
</dbReference>
<keyword evidence="13" id="KW-1185">Reference proteome</keyword>
<evidence type="ECO:0000256" key="9">
    <source>
        <dbReference type="ARBA" id="ARBA00047913"/>
    </source>
</evidence>
<evidence type="ECO:0000256" key="4">
    <source>
        <dbReference type="ARBA" id="ARBA00022741"/>
    </source>
</evidence>
<reference evidence="13" key="2">
    <citation type="journal article" date="2018" name="Environ. Microbiol.">
        <title>Bloom of a denitrifying methanotroph, 'Candidatus Methylomirabilis limnetica', in a deep stratified lake.</title>
        <authorList>
            <person name="Graf J.S."/>
            <person name="Mayr M.J."/>
            <person name="Marchant H.K."/>
            <person name="Tienken D."/>
            <person name="Hach P.F."/>
            <person name="Brand A."/>
            <person name="Schubert C.J."/>
            <person name="Kuypers M.M."/>
            <person name="Milucka J."/>
        </authorList>
    </citation>
    <scope>NUCLEOTIDE SEQUENCE [LARGE SCALE GENOMIC DNA]</scope>
    <source>
        <strain evidence="13">Zug</strain>
    </source>
</reference>
<evidence type="ECO:0000256" key="3">
    <source>
        <dbReference type="ARBA" id="ARBA00022598"/>
    </source>
</evidence>
<evidence type="ECO:0000256" key="7">
    <source>
        <dbReference type="ARBA" id="ARBA00024799"/>
    </source>
</evidence>
<dbReference type="EMBL" id="NVQC01000008">
    <property type="protein sequence ID" value="PTL37087.1"/>
    <property type="molecule type" value="Genomic_DNA"/>
</dbReference>
<dbReference type="RefSeq" id="WP_107560993.1">
    <property type="nucleotide sequence ID" value="NZ_NVQC01000008.1"/>
</dbReference>
<comment type="caution">
    <text evidence="12">The sequence shown here is derived from an EMBL/GenBank/DDBJ whole genome shotgun (WGS) entry which is preliminary data.</text>
</comment>
<accession>A0A2T4U142</accession>
<dbReference type="SUPFAM" id="SSF89095">
    <property type="entry name" value="GatB/YqeY motif"/>
    <property type="match status" value="1"/>
</dbReference>
<dbReference type="GO" id="GO:0050567">
    <property type="term" value="F:glutaminyl-tRNA synthase (glutamine-hydrolyzing) activity"/>
    <property type="evidence" value="ECO:0007669"/>
    <property type="project" value="UniProtKB-UniRule"/>
</dbReference>
<dbReference type="Pfam" id="PF02637">
    <property type="entry name" value="GatB_Yqey"/>
    <property type="match status" value="1"/>
</dbReference>
<keyword evidence="12" id="KW-0808">Transferase</keyword>
<dbReference type="GO" id="GO:0070681">
    <property type="term" value="P:glutaminyl-tRNAGln biosynthesis via transamidation"/>
    <property type="evidence" value="ECO:0007669"/>
    <property type="project" value="TreeGrafter"/>
</dbReference>
<comment type="catalytic activity">
    <reaction evidence="8 10">
        <text>L-aspartyl-tRNA(Asn) + L-glutamine + ATP + H2O = L-asparaginyl-tRNA(Asn) + L-glutamate + ADP + phosphate + 2 H(+)</text>
        <dbReference type="Rhea" id="RHEA:14513"/>
        <dbReference type="Rhea" id="RHEA-COMP:9674"/>
        <dbReference type="Rhea" id="RHEA-COMP:9677"/>
        <dbReference type="ChEBI" id="CHEBI:15377"/>
        <dbReference type="ChEBI" id="CHEBI:15378"/>
        <dbReference type="ChEBI" id="CHEBI:29985"/>
        <dbReference type="ChEBI" id="CHEBI:30616"/>
        <dbReference type="ChEBI" id="CHEBI:43474"/>
        <dbReference type="ChEBI" id="CHEBI:58359"/>
        <dbReference type="ChEBI" id="CHEBI:78515"/>
        <dbReference type="ChEBI" id="CHEBI:78516"/>
        <dbReference type="ChEBI" id="CHEBI:456216"/>
    </reaction>
</comment>
<dbReference type="InterPro" id="IPR003789">
    <property type="entry name" value="Asn/Gln_tRNA_amidoTrase-B-like"/>
</dbReference>
<dbReference type="Gene3D" id="1.10.150.380">
    <property type="entry name" value="GatB domain, N-terminal subdomain"/>
    <property type="match status" value="1"/>
</dbReference>
<dbReference type="NCBIfam" id="NF004012">
    <property type="entry name" value="PRK05477.1-2"/>
    <property type="match status" value="1"/>
</dbReference>
<dbReference type="InterPro" id="IPR017958">
    <property type="entry name" value="Gln-tRNA_amidoTrfase_suB_CS"/>
</dbReference>
<dbReference type="SMART" id="SM00845">
    <property type="entry name" value="GatB_Yqey"/>
    <property type="match status" value="1"/>
</dbReference>
<evidence type="ECO:0000256" key="5">
    <source>
        <dbReference type="ARBA" id="ARBA00022840"/>
    </source>
</evidence>
<dbReference type="GO" id="GO:0050566">
    <property type="term" value="F:asparaginyl-tRNA synthase (glutamine-hydrolyzing) activity"/>
    <property type="evidence" value="ECO:0007669"/>
    <property type="project" value="RHEA"/>
</dbReference>
<dbReference type="InterPro" id="IPR018027">
    <property type="entry name" value="Asn/Gln_amidotransferase"/>
</dbReference>
<evidence type="ECO:0000259" key="11">
    <source>
        <dbReference type="SMART" id="SM00845"/>
    </source>
</evidence>
<dbReference type="NCBIfam" id="NF004014">
    <property type="entry name" value="PRK05477.1-4"/>
    <property type="match status" value="1"/>
</dbReference>
<dbReference type="InterPro" id="IPR006075">
    <property type="entry name" value="Asn/Gln-tRNA_Trfase_suB/E_cat"/>
</dbReference>
<dbReference type="Gene3D" id="1.10.10.410">
    <property type="match status" value="1"/>
</dbReference>
<keyword evidence="4 10" id="KW-0547">Nucleotide-binding</keyword>
<comment type="subunit">
    <text evidence="2 10">Heterotrimer of A, B and C subunits.</text>
</comment>
<comment type="similarity">
    <text evidence="1 10">Belongs to the GatB/GatE family. GatB subfamily.</text>
</comment>
<gene>
    <name evidence="10" type="primary">gatB</name>
    <name evidence="12" type="ORF">CLG94_00720</name>
</gene>
<dbReference type="GO" id="GO:0006412">
    <property type="term" value="P:translation"/>
    <property type="evidence" value="ECO:0007669"/>
    <property type="project" value="UniProtKB-UniRule"/>
</dbReference>
<evidence type="ECO:0000256" key="10">
    <source>
        <dbReference type="HAMAP-Rule" id="MF_00121"/>
    </source>
</evidence>
<dbReference type="GO" id="GO:0005524">
    <property type="term" value="F:ATP binding"/>
    <property type="evidence" value="ECO:0007669"/>
    <property type="project" value="UniProtKB-KW"/>
</dbReference>